<dbReference type="Pfam" id="PF00441">
    <property type="entry name" value="Acyl-CoA_dh_1"/>
    <property type="match status" value="1"/>
</dbReference>
<dbReference type="OrthoDB" id="9770681at2"/>
<dbReference type="InterPro" id="IPR006091">
    <property type="entry name" value="Acyl-CoA_Oxase/DH_mid-dom"/>
</dbReference>
<evidence type="ECO:0000256" key="5">
    <source>
        <dbReference type="ARBA" id="ARBA00023002"/>
    </source>
</evidence>
<keyword evidence="10" id="KW-1185">Reference proteome</keyword>
<dbReference type="SUPFAM" id="SSF56645">
    <property type="entry name" value="Acyl-CoA dehydrogenase NM domain-like"/>
    <property type="match status" value="1"/>
</dbReference>
<dbReference type="Pfam" id="PF02771">
    <property type="entry name" value="Acyl-CoA_dh_N"/>
    <property type="match status" value="1"/>
</dbReference>
<comment type="similarity">
    <text evidence="2">Belongs to the acyl-CoA dehydrogenase family.</text>
</comment>
<dbReference type="GO" id="GO:0016627">
    <property type="term" value="F:oxidoreductase activity, acting on the CH-CH group of donors"/>
    <property type="evidence" value="ECO:0007669"/>
    <property type="project" value="InterPro"/>
</dbReference>
<dbReference type="Pfam" id="PF02770">
    <property type="entry name" value="Acyl-CoA_dh_M"/>
    <property type="match status" value="1"/>
</dbReference>
<evidence type="ECO:0000259" key="8">
    <source>
        <dbReference type="Pfam" id="PF02771"/>
    </source>
</evidence>
<protein>
    <submittedName>
        <fullName evidence="9">Acyl-CoA dehydrogenase</fullName>
    </submittedName>
</protein>
<sequence length="401" mass="43919">MDFNDTPDEAAFRTEVRGWLAANASAYCIDSQALSLAELAQRGRGWQKHKASAGYGALCLPQAVGGRDATPIQEVIFAEEEGRYELPIGVFTSIGTNLVLPTLLKHGTPEQIERFVRPTIEGSLQWCQLFSEPAAGSDLAGIRTRAVRDGDEWVISGQKVWNSWAHTADWGVLITRTDSSVAKHKGITYFVIDMKTPGVEVRPIRQISGESEFCEVFLNDVRIPDSQRMDAVGAGWKVAMTTLMNERASTSGESHLLPDTRNLLAAARAHPDAAALTVPMARLVSQEMALRNYRFRQLTLLSRGKQLGADAAMGKLVLGKMLQELSAMALELHGIAALCPDDELRREAHKLLHGYCWGAALRIAGGADEVLRNQLAERVLGLPADLRVDKDLPFNQIPTGR</sequence>
<dbReference type="Proteomes" id="UP000272778">
    <property type="component" value="Unassembled WGS sequence"/>
</dbReference>
<name>A0A3N6NK45_9BURK</name>
<dbReference type="SUPFAM" id="SSF47203">
    <property type="entry name" value="Acyl-CoA dehydrogenase C-terminal domain-like"/>
    <property type="match status" value="1"/>
</dbReference>
<feature type="domain" description="Acyl-CoA oxidase/dehydrogenase middle" evidence="7">
    <location>
        <begin position="127"/>
        <end position="221"/>
    </location>
</feature>
<evidence type="ECO:0000259" key="6">
    <source>
        <dbReference type="Pfam" id="PF00441"/>
    </source>
</evidence>
<dbReference type="InterPro" id="IPR013786">
    <property type="entry name" value="AcylCoA_DH/ox_N"/>
</dbReference>
<accession>A0A3N6NK45</accession>
<dbReference type="Gene3D" id="1.20.140.10">
    <property type="entry name" value="Butyryl-CoA Dehydrogenase, subunit A, domain 3"/>
    <property type="match status" value="1"/>
</dbReference>
<dbReference type="Gene3D" id="1.10.540.10">
    <property type="entry name" value="Acyl-CoA dehydrogenase/oxidase, N-terminal domain"/>
    <property type="match status" value="1"/>
</dbReference>
<gene>
    <name evidence="9" type="ORF">D1Y85_26410</name>
</gene>
<evidence type="ECO:0000256" key="3">
    <source>
        <dbReference type="ARBA" id="ARBA00022630"/>
    </source>
</evidence>
<dbReference type="PANTHER" id="PTHR43292">
    <property type="entry name" value="ACYL-COA DEHYDROGENASE"/>
    <property type="match status" value="1"/>
</dbReference>
<dbReference type="GO" id="GO:0050660">
    <property type="term" value="F:flavin adenine dinucleotide binding"/>
    <property type="evidence" value="ECO:0007669"/>
    <property type="project" value="InterPro"/>
</dbReference>
<comment type="caution">
    <text evidence="9">The sequence shown here is derived from an EMBL/GenBank/DDBJ whole genome shotgun (WGS) entry which is preliminary data.</text>
</comment>
<dbReference type="RefSeq" id="WP_124154023.1">
    <property type="nucleotide sequence ID" value="NZ_RQIS01000037.1"/>
</dbReference>
<keyword evidence="4" id="KW-0274">FAD</keyword>
<reference evidence="9 10" key="1">
    <citation type="submission" date="2018-11" db="EMBL/GenBank/DDBJ databases">
        <title>Paraburkholderia sp. DHOA04, isolated from soil.</title>
        <authorList>
            <person name="Gao Z.-H."/>
            <person name="Qiu L.-H."/>
            <person name="Fu J.-C."/>
        </authorList>
    </citation>
    <scope>NUCLEOTIDE SEQUENCE [LARGE SCALE GENOMIC DNA]</scope>
    <source>
        <strain evidence="9 10">DHOA04</strain>
    </source>
</reference>
<keyword evidence="3" id="KW-0285">Flavoprotein</keyword>
<evidence type="ECO:0000256" key="2">
    <source>
        <dbReference type="ARBA" id="ARBA00009347"/>
    </source>
</evidence>
<evidence type="ECO:0000256" key="1">
    <source>
        <dbReference type="ARBA" id="ARBA00001974"/>
    </source>
</evidence>
<comment type="cofactor">
    <cofactor evidence="1">
        <name>FAD</name>
        <dbReference type="ChEBI" id="CHEBI:57692"/>
    </cofactor>
</comment>
<dbReference type="PANTHER" id="PTHR43292:SF4">
    <property type="entry name" value="ACYL-COA DEHYDROGENASE FADE34"/>
    <property type="match status" value="1"/>
</dbReference>
<dbReference type="InterPro" id="IPR009075">
    <property type="entry name" value="AcylCo_DH/oxidase_C"/>
</dbReference>
<dbReference type="GO" id="GO:0005886">
    <property type="term" value="C:plasma membrane"/>
    <property type="evidence" value="ECO:0007669"/>
    <property type="project" value="TreeGrafter"/>
</dbReference>
<proteinExistence type="inferred from homology"/>
<dbReference type="InterPro" id="IPR052161">
    <property type="entry name" value="Mycobact_Acyl-CoA_DH"/>
</dbReference>
<organism evidence="9 10">
    <name type="scientific">Paraburkholderia dinghuensis</name>
    <dbReference type="NCBI Taxonomy" id="2305225"/>
    <lineage>
        <taxon>Bacteria</taxon>
        <taxon>Pseudomonadati</taxon>
        <taxon>Pseudomonadota</taxon>
        <taxon>Betaproteobacteria</taxon>
        <taxon>Burkholderiales</taxon>
        <taxon>Burkholderiaceae</taxon>
        <taxon>Paraburkholderia</taxon>
    </lineage>
</organism>
<evidence type="ECO:0000259" key="7">
    <source>
        <dbReference type="Pfam" id="PF02770"/>
    </source>
</evidence>
<dbReference type="InterPro" id="IPR037069">
    <property type="entry name" value="AcylCoA_DH/ox_N_sf"/>
</dbReference>
<dbReference type="Gene3D" id="2.40.110.10">
    <property type="entry name" value="Butyryl-CoA Dehydrogenase, subunit A, domain 2"/>
    <property type="match status" value="1"/>
</dbReference>
<feature type="domain" description="Acyl-CoA dehydrogenase/oxidase N-terminal" evidence="8">
    <location>
        <begin position="6"/>
        <end position="122"/>
    </location>
</feature>
<evidence type="ECO:0000313" key="9">
    <source>
        <dbReference type="EMBL" id="RQG99552.1"/>
    </source>
</evidence>
<dbReference type="EMBL" id="RQIS01000037">
    <property type="protein sequence ID" value="RQG99552.1"/>
    <property type="molecule type" value="Genomic_DNA"/>
</dbReference>
<evidence type="ECO:0000313" key="10">
    <source>
        <dbReference type="Proteomes" id="UP000272778"/>
    </source>
</evidence>
<feature type="domain" description="Acyl-CoA dehydrogenase/oxidase C-terminal" evidence="6">
    <location>
        <begin position="233"/>
        <end position="380"/>
    </location>
</feature>
<dbReference type="InterPro" id="IPR036250">
    <property type="entry name" value="AcylCo_DH-like_C"/>
</dbReference>
<dbReference type="InterPro" id="IPR046373">
    <property type="entry name" value="Acyl-CoA_Oxase/DH_mid-dom_sf"/>
</dbReference>
<dbReference type="InterPro" id="IPR009100">
    <property type="entry name" value="AcylCoA_DH/oxidase_NM_dom_sf"/>
</dbReference>
<dbReference type="FunFam" id="2.40.110.10:FF:000011">
    <property type="entry name" value="Acyl-CoA dehydrogenase FadE34"/>
    <property type="match status" value="1"/>
</dbReference>
<evidence type="ECO:0000256" key="4">
    <source>
        <dbReference type="ARBA" id="ARBA00022827"/>
    </source>
</evidence>
<dbReference type="AlphaFoldDB" id="A0A3N6NK45"/>
<keyword evidence="5" id="KW-0560">Oxidoreductase</keyword>